<feature type="transmembrane region" description="Helical" evidence="6">
    <location>
        <begin position="147"/>
        <end position="169"/>
    </location>
</feature>
<evidence type="ECO:0000313" key="8">
    <source>
        <dbReference type="EMBL" id="QAR32815.1"/>
    </source>
</evidence>
<sequence length="291" mass="32174">MSNMVLMFLMFLVMVSWGGSWINAKVLVRYAAPEQLIFWRFALTTLTLIPVMIVLRESFRFRRTGFFAALLGAVILLVYNLFFFMGLNKGLASIGGVLTTTLIPAVTYLINKLISRGEFLVKDIIGLCIGAVGAGFILRIWEMDWYALFHSGNVFFLLAAVTWAVLTNLSARVKTILSPIGFNFYLSLFTTIFIFVYMKGDVGSMASFDGLFWLNLFLLAAFATTFGSSVYFICASKLGSDKASSFVFLVPVSALIFSMVFLGEKVAWSTFTGGAIALCAVYLINKKAKAT</sequence>
<dbReference type="OrthoDB" id="6311298at2"/>
<reference evidence="8 9" key="1">
    <citation type="submission" date="2019-01" db="EMBL/GenBank/DDBJ databases">
        <title>Geovibrio thiophilus DSM 11263, complete genome.</title>
        <authorList>
            <person name="Spring S."/>
            <person name="Bunk B."/>
            <person name="Sproer C."/>
        </authorList>
    </citation>
    <scope>NUCLEOTIDE SEQUENCE [LARGE SCALE GENOMIC DNA]</scope>
    <source>
        <strain evidence="8 9">DSM 11263</strain>
    </source>
</reference>
<dbReference type="GO" id="GO:0005886">
    <property type="term" value="C:plasma membrane"/>
    <property type="evidence" value="ECO:0007669"/>
    <property type="project" value="UniProtKB-SubCell"/>
</dbReference>
<feature type="transmembrane region" description="Helical" evidence="6">
    <location>
        <begin position="210"/>
        <end position="234"/>
    </location>
</feature>
<evidence type="ECO:0000256" key="1">
    <source>
        <dbReference type="ARBA" id="ARBA00004651"/>
    </source>
</evidence>
<evidence type="ECO:0000259" key="7">
    <source>
        <dbReference type="Pfam" id="PF00892"/>
    </source>
</evidence>
<feature type="domain" description="EamA" evidence="7">
    <location>
        <begin position="151"/>
        <end position="285"/>
    </location>
</feature>
<dbReference type="SUPFAM" id="SSF103481">
    <property type="entry name" value="Multidrug resistance efflux transporter EmrE"/>
    <property type="match status" value="1"/>
</dbReference>
<name>A0A410JXN3_9BACT</name>
<dbReference type="InterPro" id="IPR050638">
    <property type="entry name" value="AA-Vitamin_Transporters"/>
</dbReference>
<evidence type="ECO:0000256" key="3">
    <source>
        <dbReference type="ARBA" id="ARBA00022692"/>
    </source>
</evidence>
<dbReference type="InterPro" id="IPR037185">
    <property type="entry name" value="EmrE-like"/>
</dbReference>
<organism evidence="8 9">
    <name type="scientific">Geovibrio thiophilus</name>
    <dbReference type="NCBI Taxonomy" id="139438"/>
    <lineage>
        <taxon>Bacteria</taxon>
        <taxon>Pseudomonadati</taxon>
        <taxon>Deferribacterota</taxon>
        <taxon>Deferribacteres</taxon>
        <taxon>Deferribacterales</taxon>
        <taxon>Geovibrionaceae</taxon>
        <taxon>Geovibrio</taxon>
    </lineage>
</organism>
<dbReference type="PANTHER" id="PTHR32322">
    <property type="entry name" value="INNER MEMBRANE TRANSPORTER"/>
    <property type="match status" value="1"/>
</dbReference>
<evidence type="ECO:0000256" key="5">
    <source>
        <dbReference type="ARBA" id="ARBA00023136"/>
    </source>
</evidence>
<feature type="transmembrane region" description="Helical" evidence="6">
    <location>
        <begin position="123"/>
        <end position="141"/>
    </location>
</feature>
<dbReference type="InterPro" id="IPR000620">
    <property type="entry name" value="EamA_dom"/>
</dbReference>
<evidence type="ECO:0000256" key="6">
    <source>
        <dbReference type="SAM" id="Phobius"/>
    </source>
</evidence>
<feature type="transmembrane region" description="Helical" evidence="6">
    <location>
        <begin position="246"/>
        <end position="262"/>
    </location>
</feature>
<keyword evidence="2" id="KW-1003">Cell membrane</keyword>
<keyword evidence="4 6" id="KW-1133">Transmembrane helix</keyword>
<gene>
    <name evidence="8" type="ORF">EP073_05185</name>
</gene>
<keyword evidence="3 6" id="KW-0812">Transmembrane</keyword>
<feature type="transmembrane region" description="Helical" evidence="6">
    <location>
        <begin position="91"/>
        <end position="111"/>
    </location>
</feature>
<keyword evidence="5 6" id="KW-0472">Membrane</keyword>
<feature type="transmembrane region" description="Helical" evidence="6">
    <location>
        <begin position="67"/>
        <end position="85"/>
    </location>
</feature>
<feature type="domain" description="EamA" evidence="7">
    <location>
        <begin position="7"/>
        <end position="138"/>
    </location>
</feature>
<dbReference type="KEGG" id="gtl:EP073_05185"/>
<proteinExistence type="predicted"/>
<feature type="transmembrane region" description="Helical" evidence="6">
    <location>
        <begin position="37"/>
        <end position="55"/>
    </location>
</feature>
<accession>A0A410JXN3</accession>
<evidence type="ECO:0000256" key="2">
    <source>
        <dbReference type="ARBA" id="ARBA00022475"/>
    </source>
</evidence>
<dbReference type="Proteomes" id="UP000287502">
    <property type="component" value="Chromosome"/>
</dbReference>
<comment type="subcellular location">
    <subcellularLocation>
        <location evidence="1">Cell membrane</location>
        <topology evidence="1">Multi-pass membrane protein</topology>
    </subcellularLocation>
</comment>
<dbReference type="AlphaFoldDB" id="A0A410JXN3"/>
<dbReference type="EMBL" id="CP035108">
    <property type="protein sequence ID" value="QAR32815.1"/>
    <property type="molecule type" value="Genomic_DNA"/>
</dbReference>
<feature type="transmembrane region" description="Helical" evidence="6">
    <location>
        <begin position="268"/>
        <end position="285"/>
    </location>
</feature>
<evidence type="ECO:0000313" key="9">
    <source>
        <dbReference type="Proteomes" id="UP000287502"/>
    </source>
</evidence>
<dbReference type="Pfam" id="PF00892">
    <property type="entry name" value="EamA"/>
    <property type="match status" value="2"/>
</dbReference>
<keyword evidence="9" id="KW-1185">Reference proteome</keyword>
<evidence type="ECO:0000256" key="4">
    <source>
        <dbReference type="ARBA" id="ARBA00022989"/>
    </source>
</evidence>
<feature type="transmembrane region" description="Helical" evidence="6">
    <location>
        <begin position="176"/>
        <end position="198"/>
    </location>
</feature>
<protein>
    <submittedName>
        <fullName evidence="8">DMT family transporter</fullName>
    </submittedName>
</protein>
<dbReference type="PANTHER" id="PTHR32322:SF18">
    <property type="entry name" value="S-ADENOSYLMETHIONINE_S-ADENOSYLHOMOCYSTEINE TRANSPORTER"/>
    <property type="match status" value="1"/>
</dbReference>